<keyword evidence="3" id="KW-1185">Reference proteome</keyword>
<evidence type="ECO:0000313" key="2">
    <source>
        <dbReference type="EMBL" id="KAK9157637.1"/>
    </source>
</evidence>
<comment type="caution">
    <text evidence="2">The sequence shown here is derived from an EMBL/GenBank/DDBJ whole genome shotgun (WGS) entry which is preliminary data.</text>
</comment>
<name>A0AAP0KTT8_9MAGN</name>
<dbReference type="Proteomes" id="UP001419268">
    <property type="component" value="Unassembled WGS sequence"/>
</dbReference>
<protein>
    <submittedName>
        <fullName evidence="2">Uncharacterized protein</fullName>
    </submittedName>
</protein>
<evidence type="ECO:0000313" key="3">
    <source>
        <dbReference type="Proteomes" id="UP001419268"/>
    </source>
</evidence>
<proteinExistence type="predicted"/>
<organism evidence="2 3">
    <name type="scientific">Stephania cephalantha</name>
    <dbReference type="NCBI Taxonomy" id="152367"/>
    <lineage>
        <taxon>Eukaryota</taxon>
        <taxon>Viridiplantae</taxon>
        <taxon>Streptophyta</taxon>
        <taxon>Embryophyta</taxon>
        <taxon>Tracheophyta</taxon>
        <taxon>Spermatophyta</taxon>
        <taxon>Magnoliopsida</taxon>
        <taxon>Ranunculales</taxon>
        <taxon>Menispermaceae</taxon>
        <taxon>Menispermoideae</taxon>
        <taxon>Cissampelideae</taxon>
        <taxon>Stephania</taxon>
    </lineage>
</organism>
<gene>
    <name evidence="2" type="ORF">Scep_004211</name>
</gene>
<dbReference type="EMBL" id="JBBNAG010000002">
    <property type="protein sequence ID" value="KAK9157637.1"/>
    <property type="molecule type" value="Genomic_DNA"/>
</dbReference>
<sequence>MALSDRSLLDEGANRRMSTTRWRLYAGKPGERKWGHPLKGSWGYGNQGMAKEKHATRNNAQAERIAAAKATRAAAATASTIVGDIGSSQSQPIGDIESDPENPKRRRMDAMWHRKWPVEKKKKKIRETFEA</sequence>
<dbReference type="AlphaFoldDB" id="A0AAP0KTT8"/>
<accession>A0AAP0KTT8</accession>
<evidence type="ECO:0000256" key="1">
    <source>
        <dbReference type="SAM" id="MobiDB-lite"/>
    </source>
</evidence>
<feature type="region of interest" description="Disordered" evidence="1">
    <location>
        <begin position="82"/>
        <end position="111"/>
    </location>
</feature>
<reference evidence="2 3" key="1">
    <citation type="submission" date="2024-01" db="EMBL/GenBank/DDBJ databases">
        <title>Genome assemblies of Stephania.</title>
        <authorList>
            <person name="Yang L."/>
        </authorList>
    </citation>
    <scope>NUCLEOTIDE SEQUENCE [LARGE SCALE GENOMIC DNA]</scope>
    <source>
        <strain evidence="2">JXDWG</strain>
        <tissue evidence="2">Leaf</tissue>
    </source>
</reference>